<reference evidence="2 3" key="1">
    <citation type="submission" date="2024-03" db="EMBL/GenBank/DDBJ databases">
        <title>Human intestinal bacterial collection.</title>
        <authorList>
            <person name="Pauvert C."/>
            <person name="Hitch T.C.A."/>
            <person name="Clavel T."/>
        </authorList>
    </citation>
    <scope>NUCLEOTIDE SEQUENCE [LARGE SCALE GENOMIC DNA]</scope>
    <source>
        <strain evidence="2 3">CLA-AA-H192</strain>
    </source>
</reference>
<name>A0ABV1G534_9FIRM</name>
<protein>
    <submittedName>
        <fullName evidence="2">Uncharacterized protein</fullName>
    </submittedName>
</protein>
<gene>
    <name evidence="2" type="ORF">WMO66_04405</name>
</gene>
<keyword evidence="3" id="KW-1185">Reference proteome</keyword>
<sequence>MRNNHAAIFRRSLLLMFAAVLLSACLFGGCSTEDAAIVRQGMPLAELKEAADKILLDAPTCCIVQIGDTIAAVSTSGTTAEHFALFDSGTGAMLRCSGLALASSNAELTQLIGTEAEHAPEALSATEFDLGSGRYIPAYLTENAKLITLECENEVIRGICVTSLIDETVQRYGECESVRLIPA</sequence>
<organism evidence="2 3">
    <name type="scientific">Faecousia intestinalis</name>
    <dbReference type="NCBI Taxonomy" id="3133167"/>
    <lineage>
        <taxon>Bacteria</taxon>
        <taxon>Bacillati</taxon>
        <taxon>Bacillota</taxon>
        <taxon>Clostridia</taxon>
        <taxon>Eubacteriales</taxon>
        <taxon>Oscillospiraceae</taxon>
        <taxon>Faecousia</taxon>
    </lineage>
</organism>
<evidence type="ECO:0000313" key="2">
    <source>
        <dbReference type="EMBL" id="MEQ2510496.1"/>
    </source>
</evidence>
<evidence type="ECO:0000256" key="1">
    <source>
        <dbReference type="SAM" id="SignalP"/>
    </source>
</evidence>
<evidence type="ECO:0000313" key="3">
    <source>
        <dbReference type="Proteomes" id="UP001491552"/>
    </source>
</evidence>
<proteinExistence type="predicted"/>
<dbReference type="RefSeq" id="WP_349135171.1">
    <property type="nucleotide sequence ID" value="NZ_JBBMFF010000162.1"/>
</dbReference>
<comment type="caution">
    <text evidence="2">The sequence shown here is derived from an EMBL/GenBank/DDBJ whole genome shotgun (WGS) entry which is preliminary data.</text>
</comment>
<dbReference type="PROSITE" id="PS51257">
    <property type="entry name" value="PROKAR_LIPOPROTEIN"/>
    <property type="match status" value="1"/>
</dbReference>
<keyword evidence="1" id="KW-0732">Signal</keyword>
<feature type="signal peptide" evidence="1">
    <location>
        <begin position="1"/>
        <end position="28"/>
    </location>
</feature>
<feature type="chain" id="PRO_5046592724" evidence="1">
    <location>
        <begin position="29"/>
        <end position="183"/>
    </location>
</feature>
<dbReference type="EMBL" id="JBBMFF010000162">
    <property type="protein sequence ID" value="MEQ2510496.1"/>
    <property type="molecule type" value="Genomic_DNA"/>
</dbReference>
<dbReference type="Proteomes" id="UP001491552">
    <property type="component" value="Unassembled WGS sequence"/>
</dbReference>
<accession>A0ABV1G534</accession>